<proteinExistence type="predicted"/>
<keyword evidence="1" id="KW-0808">Transferase</keyword>
<accession>A0A8H6SVZ6</accession>
<sequence>MDDFVRKMQALDERMKTRTPDEQFWVNHQPFLRSKGYKLRLRYQPNWTPSWTLPGSNFKYGHYYDFEDSYGMSWVCVVC</sequence>
<evidence type="ECO:0000313" key="2">
    <source>
        <dbReference type="Proteomes" id="UP000636479"/>
    </source>
</evidence>
<gene>
    <name evidence="1" type="ORF">MIND_00430600</name>
</gene>
<dbReference type="EMBL" id="JACAZF010000004">
    <property type="protein sequence ID" value="KAF7306394.1"/>
    <property type="molecule type" value="Genomic_DNA"/>
</dbReference>
<name>A0A8H6SVZ6_9AGAR</name>
<reference evidence="1" key="1">
    <citation type="submission" date="2020-05" db="EMBL/GenBank/DDBJ databases">
        <title>Mycena genomes resolve the evolution of fungal bioluminescence.</title>
        <authorList>
            <person name="Tsai I.J."/>
        </authorList>
    </citation>
    <scope>NUCLEOTIDE SEQUENCE</scope>
    <source>
        <strain evidence="1">171206Taipei</strain>
    </source>
</reference>
<dbReference type="AlphaFoldDB" id="A0A8H6SVZ6"/>
<keyword evidence="1" id="KW-0418">Kinase</keyword>
<dbReference type="GO" id="GO:0016301">
    <property type="term" value="F:kinase activity"/>
    <property type="evidence" value="ECO:0007669"/>
    <property type="project" value="UniProtKB-KW"/>
</dbReference>
<dbReference type="OrthoDB" id="5987198at2759"/>
<dbReference type="GeneID" id="59343637"/>
<comment type="caution">
    <text evidence="1">The sequence shown here is derived from an EMBL/GenBank/DDBJ whole genome shotgun (WGS) entry which is preliminary data.</text>
</comment>
<dbReference type="Proteomes" id="UP000636479">
    <property type="component" value="Unassembled WGS sequence"/>
</dbReference>
<protein>
    <submittedName>
        <fullName evidence="1">Protein kinase domain-containing protein</fullName>
    </submittedName>
</protein>
<organism evidence="1 2">
    <name type="scientific">Mycena indigotica</name>
    <dbReference type="NCBI Taxonomy" id="2126181"/>
    <lineage>
        <taxon>Eukaryota</taxon>
        <taxon>Fungi</taxon>
        <taxon>Dikarya</taxon>
        <taxon>Basidiomycota</taxon>
        <taxon>Agaricomycotina</taxon>
        <taxon>Agaricomycetes</taxon>
        <taxon>Agaricomycetidae</taxon>
        <taxon>Agaricales</taxon>
        <taxon>Marasmiineae</taxon>
        <taxon>Mycenaceae</taxon>
        <taxon>Mycena</taxon>
    </lineage>
</organism>
<evidence type="ECO:0000313" key="1">
    <source>
        <dbReference type="EMBL" id="KAF7306394.1"/>
    </source>
</evidence>
<dbReference type="RefSeq" id="XP_037221413.1">
    <property type="nucleotide sequence ID" value="XM_037361121.1"/>
</dbReference>
<keyword evidence="2" id="KW-1185">Reference proteome</keyword>